<proteinExistence type="predicted"/>
<dbReference type="Ensembl" id="ENSANAT00000027408.1">
    <property type="protein sequence ID" value="ENSANAP00000009614.1"/>
    <property type="gene ID" value="ENSANAG00000022782.1"/>
</dbReference>
<feature type="compositionally biased region" description="Low complexity" evidence="19">
    <location>
        <begin position="1044"/>
        <end position="1077"/>
    </location>
</feature>
<dbReference type="SMART" id="SM00365">
    <property type="entry name" value="LRR_SD22"/>
    <property type="match status" value="5"/>
</dbReference>
<dbReference type="GO" id="GO:0005886">
    <property type="term" value="C:plasma membrane"/>
    <property type="evidence" value="ECO:0007669"/>
    <property type="project" value="UniProtKB-SubCell"/>
</dbReference>
<dbReference type="PANTHER" id="PTHR15454:SF35">
    <property type="entry name" value="NISCHARIN"/>
    <property type="match status" value="1"/>
</dbReference>
<dbReference type="FunFam" id="3.30.1520.10:FF:000020">
    <property type="entry name" value="nischarin isoform X1"/>
    <property type="match status" value="1"/>
</dbReference>
<evidence type="ECO:0000256" key="3">
    <source>
        <dbReference type="ARBA" id="ARBA00004412"/>
    </source>
</evidence>
<evidence type="ECO:0000313" key="21">
    <source>
        <dbReference type="Ensembl" id="ENSANAP00000009614.1"/>
    </source>
</evidence>
<evidence type="ECO:0000256" key="18">
    <source>
        <dbReference type="ARBA" id="ARBA00082713"/>
    </source>
</evidence>
<dbReference type="Gene3D" id="3.30.1520.10">
    <property type="entry name" value="Phox-like domain"/>
    <property type="match status" value="1"/>
</dbReference>
<dbReference type="Gene3D" id="3.80.10.10">
    <property type="entry name" value="Ribonuclease Inhibitor"/>
    <property type="match status" value="2"/>
</dbReference>
<comment type="subcellular location">
    <subcellularLocation>
        <location evidence="2">Cell membrane</location>
    </subcellularLocation>
    <subcellularLocation>
        <location evidence="4">Cytoplasm</location>
    </subcellularLocation>
    <subcellularLocation>
        <location evidence="3">Early endosome</location>
    </subcellularLocation>
    <subcellularLocation>
        <location evidence="1">Recycling endosome</location>
    </subcellularLocation>
</comment>
<dbReference type="InterPro" id="IPR036871">
    <property type="entry name" value="PX_dom_sf"/>
</dbReference>
<dbReference type="GO" id="GO:0005178">
    <property type="term" value="F:integrin binding"/>
    <property type="evidence" value="ECO:0007669"/>
    <property type="project" value="InterPro"/>
</dbReference>
<evidence type="ECO:0000313" key="22">
    <source>
        <dbReference type="Proteomes" id="UP000233020"/>
    </source>
</evidence>
<dbReference type="GO" id="GO:0006915">
    <property type="term" value="P:apoptotic process"/>
    <property type="evidence" value="ECO:0007669"/>
    <property type="project" value="UniProtKB-KW"/>
</dbReference>
<feature type="compositionally biased region" description="Acidic residues" evidence="19">
    <location>
        <begin position="659"/>
        <end position="684"/>
    </location>
</feature>
<dbReference type="Pfam" id="PF00787">
    <property type="entry name" value="PX"/>
    <property type="match status" value="1"/>
</dbReference>
<dbReference type="SMART" id="SM00369">
    <property type="entry name" value="LRR_TYP"/>
    <property type="match status" value="4"/>
</dbReference>
<dbReference type="Proteomes" id="UP000233020">
    <property type="component" value="Unplaced"/>
</dbReference>
<protein>
    <recommendedName>
        <fullName evidence="16">Nischarin</fullName>
    </recommendedName>
    <alternativeName>
        <fullName evidence="17">Imidazoline receptor 1</fullName>
    </alternativeName>
    <alternativeName>
        <fullName evidence="18">Imidazoline-1 receptor</fullName>
    </alternativeName>
</protein>
<dbReference type="FunFam" id="3.80.10.10:FF:000109">
    <property type="entry name" value="nischarin isoform X1"/>
    <property type="match status" value="1"/>
</dbReference>
<evidence type="ECO:0000256" key="9">
    <source>
        <dbReference type="ARBA" id="ARBA00022703"/>
    </source>
</evidence>
<keyword evidence="10" id="KW-0677">Repeat</keyword>
<dbReference type="InterPro" id="IPR037904">
    <property type="entry name" value="Nischarin_PX"/>
</dbReference>
<keyword evidence="7" id="KW-0597">Phosphoprotein</keyword>
<evidence type="ECO:0000256" key="8">
    <source>
        <dbReference type="ARBA" id="ARBA00022614"/>
    </source>
</evidence>
<dbReference type="GO" id="GO:0055037">
    <property type="term" value="C:recycling endosome"/>
    <property type="evidence" value="ECO:0007669"/>
    <property type="project" value="UniProtKB-SubCell"/>
</dbReference>
<dbReference type="Pfam" id="PF23142">
    <property type="entry name" value="PH_PLEKHM2"/>
    <property type="match status" value="1"/>
</dbReference>
<evidence type="ECO:0000256" key="16">
    <source>
        <dbReference type="ARBA" id="ARBA00069300"/>
    </source>
</evidence>
<dbReference type="GeneTree" id="ENSGT00940000156494"/>
<dbReference type="GO" id="GO:0035091">
    <property type="term" value="F:phosphatidylinositol binding"/>
    <property type="evidence" value="ECO:0007669"/>
    <property type="project" value="InterPro"/>
</dbReference>
<comment type="subunit">
    <text evidence="15">Homooligomer. Interacts with GRB2. Interacts with PIK3R1; probably associates with the PI3-kinase complex. Interacts with IRS4. Found in a complex with ITGA5 and PAK1. Found in a complex with LIMK1 and PAK1. Interacts with ITGA5 (via cytoplasmic domain); this interaction is direct. Interacts with PAK1 (via kinase domain); this interaction is direct and is increased upon activation of PAK1. Interacts with LIMK1 (via PDZ and kinase domain); this interaction is direct. Interacts with LIMK2; this interaction depends on LIMK2 activity. Interacts with RAC1 (activated state). Interacts with STK11; this interaction may increase STK11 activity.</text>
</comment>
<dbReference type="CDD" id="cd06875">
    <property type="entry name" value="PX_IRAS"/>
    <property type="match status" value="1"/>
</dbReference>
<dbReference type="SMART" id="SM00312">
    <property type="entry name" value="PX"/>
    <property type="match status" value="1"/>
</dbReference>
<dbReference type="InterPro" id="IPR001611">
    <property type="entry name" value="Leu-rich_rpt"/>
</dbReference>
<keyword evidence="12" id="KW-0175">Coiled coil</keyword>
<evidence type="ECO:0000256" key="12">
    <source>
        <dbReference type="ARBA" id="ARBA00023054"/>
    </source>
</evidence>
<keyword evidence="13" id="KW-0472">Membrane</keyword>
<feature type="region of interest" description="Disordered" evidence="19">
    <location>
        <begin position="523"/>
        <end position="573"/>
    </location>
</feature>
<dbReference type="InterPro" id="IPR057288">
    <property type="entry name" value="PH_PLEKHM2"/>
</dbReference>
<dbReference type="InterPro" id="IPR032675">
    <property type="entry name" value="LRR_dom_sf"/>
</dbReference>
<dbReference type="InterPro" id="IPR003591">
    <property type="entry name" value="Leu-rich_rpt_typical-subtyp"/>
</dbReference>
<evidence type="ECO:0000256" key="2">
    <source>
        <dbReference type="ARBA" id="ARBA00004236"/>
    </source>
</evidence>
<dbReference type="GeneID" id="105722897"/>
<organism evidence="21 22">
    <name type="scientific">Aotus nancymaae</name>
    <name type="common">Ma's night monkey</name>
    <dbReference type="NCBI Taxonomy" id="37293"/>
    <lineage>
        <taxon>Eukaryota</taxon>
        <taxon>Metazoa</taxon>
        <taxon>Chordata</taxon>
        <taxon>Craniata</taxon>
        <taxon>Vertebrata</taxon>
        <taxon>Euteleostomi</taxon>
        <taxon>Mammalia</taxon>
        <taxon>Eutheria</taxon>
        <taxon>Euarchontoglires</taxon>
        <taxon>Primates</taxon>
        <taxon>Haplorrhini</taxon>
        <taxon>Platyrrhini</taxon>
        <taxon>Aotidae</taxon>
        <taxon>Aotus</taxon>
    </lineage>
</organism>
<feature type="compositionally biased region" description="Basic and acidic residues" evidence="19">
    <location>
        <begin position="463"/>
        <end position="478"/>
    </location>
</feature>
<evidence type="ECO:0000256" key="15">
    <source>
        <dbReference type="ARBA" id="ARBA00065899"/>
    </source>
</evidence>
<accession>A0A2K5CLS2</accession>
<dbReference type="STRING" id="37293.ENSANAP00000009614"/>
<dbReference type="InterPro" id="IPR001683">
    <property type="entry name" value="PX_dom"/>
</dbReference>
<dbReference type="OMA" id="WSKNDLC"/>
<evidence type="ECO:0000256" key="5">
    <source>
        <dbReference type="ARBA" id="ARBA00022475"/>
    </source>
</evidence>
<dbReference type="Pfam" id="PF25625">
    <property type="entry name" value="PH_NISCH_C"/>
    <property type="match status" value="1"/>
</dbReference>
<evidence type="ECO:0000256" key="11">
    <source>
        <dbReference type="ARBA" id="ARBA00022753"/>
    </source>
</evidence>
<feature type="compositionally biased region" description="Acidic residues" evidence="19">
    <location>
        <begin position="636"/>
        <end position="647"/>
    </location>
</feature>
<name>A0A2K5CLS2_AOTNA</name>
<feature type="region of interest" description="Disordered" evidence="19">
    <location>
        <begin position="1017"/>
        <end position="1083"/>
    </location>
</feature>
<reference evidence="21" key="2">
    <citation type="submission" date="2025-09" db="UniProtKB">
        <authorList>
            <consortium name="Ensembl"/>
        </authorList>
    </citation>
    <scope>IDENTIFICATION</scope>
</reference>
<keyword evidence="11" id="KW-0967">Endosome</keyword>
<reference evidence="21" key="1">
    <citation type="submission" date="2025-08" db="UniProtKB">
        <authorList>
            <consortium name="Ensembl"/>
        </authorList>
    </citation>
    <scope>IDENTIFICATION</scope>
</reference>
<evidence type="ECO:0000256" key="10">
    <source>
        <dbReference type="ARBA" id="ARBA00022737"/>
    </source>
</evidence>
<keyword evidence="8" id="KW-0433">Leucine-rich repeat</keyword>
<evidence type="ECO:0000256" key="19">
    <source>
        <dbReference type="SAM" id="MobiDB-lite"/>
    </source>
</evidence>
<keyword evidence="6" id="KW-0963">Cytoplasm</keyword>
<evidence type="ECO:0000256" key="17">
    <source>
        <dbReference type="ARBA" id="ARBA00075646"/>
    </source>
</evidence>
<dbReference type="OrthoDB" id="430293at2759"/>
<dbReference type="KEGG" id="anan:105722897"/>
<keyword evidence="5" id="KW-1003">Cell membrane</keyword>
<feature type="region of interest" description="Disordered" evidence="19">
    <location>
        <begin position="628"/>
        <end position="686"/>
    </location>
</feature>
<evidence type="ECO:0000256" key="14">
    <source>
        <dbReference type="ARBA" id="ARBA00023170"/>
    </source>
</evidence>
<evidence type="ECO:0000256" key="6">
    <source>
        <dbReference type="ARBA" id="ARBA00022490"/>
    </source>
</evidence>
<keyword evidence="14" id="KW-0675">Receptor</keyword>
<dbReference type="GO" id="GO:0005769">
    <property type="term" value="C:early endosome"/>
    <property type="evidence" value="ECO:0007669"/>
    <property type="project" value="UniProtKB-SubCell"/>
</dbReference>
<feature type="region of interest" description="Disordered" evidence="19">
    <location>
        <begin position="463"/>
        <end position="498"/>
    </location>
</feature>
<evidence type="ECO:0000256" key="13">
    <source>
        <dbReference type="ARBA" id="ARBA00023136"/>
    </source>
</evidence>
<keyword evidence="22" id="KW-1185">Reference proteome</keyword>
<feature type="domain" description="PX" evidence="20">
    <location>
        <begin position="11"/>
        <end position="121"/>
    </location>
</feature>
<dbReference type="SUPFAM" id="SSF64268">
    <property type="entry name" value="PX domain"/>
    <property type="match status" value="1"/>
</dbReference>
<keyword evidence="9" id="KW-0053">Apoptosis</keyword>
<dbReference type="PROSITE" id="PS51450">
    <property type="entry name" value="LRR"/>
    <property type="match status" value="4"/>
</dbReference>
<dbReference type="CTD" id="11188"/>
<dbReference type="PROSITE" id="PS50195">
    <property type="entry name" value="PX"/>
    <property type="match status" value="1"/>
</dbReference>
<evidence type="ECO:0000256" key="4">
    <source>
        <dbReference type="ARBA" id="ARBA00004496"/>
    </source>
</evidence>
<evidence type="ECO:0000256" key="7">
    <source>
        <dbReference type="ARBA" id="ARBA00022553"/>
    </source>
</evidence>
<dbReference type="PANTHER" id="PTHR15454">
    <property type="entry name" value="NISCHARIN RELATED"/>
    <property type="match status" value="1"/>
</dbReference>
<evidence type="ECO:0000259" key="20">
    <source>
        <dbReference type="PROSITE" id="PS50195"/>
    </source>
</evidence>
<dbReference type="SUPFAM" id="SSF52075">
    <property type="entry name" value="Outer arm dynein light chain 1"/>
    <property type="match status" value="1"/>
</dbReference>
<evidence type="ECO:0000256" key="1">
    <source>
        <dbReference type="ARBA" id="ARBA00004172"/>
    </source>
</evidence>
<dbReference type="InterPro" id="IPR057714">
    <property type="entry name" value="PH_NISCH_C"/>
</dbReference>
<sequence>MAAARSFGPEREAEPAKEARVVGSELVDTYTVYIIQVTDGNHEWTVKHRYSDFHDLHEKLVAERKIDKNLLPPKKIIGKNSRSLVEKREKDLEVYLQKLLAAFPGVTPRVLAHFLHFHFYEINGITAALAEELFEKGEQLLGAGEVFAIGPLQLYAVTEQLQQGKPTCASGDAKTDLGHILDFTCRLKYLKVSGTKGPFGTSNIQEQLLPFDLSIFKSLHQVEISHCDAKHIRGLVSSKPTLATLSVRFSATSMKEVLVPEASEFDEWEPEGTALEGPVTAVIPTWQALTTLDLSHNSISEIDESVKLIPKIEFLDLSHNGLLVVDNLQHLYNLVHLDLSYNKLSSLEGLHTKLGNIKTLNLAGNLLESLSGLHKLYSLVNLDLRDNRIEQMEEVRSIGSLPCLEHVFLLNNPLSIIPDYRTKVLAQFGERASEVCLDDTVTTEKELDTVEVLKAIQKAKEVKSKLSNPEKKGGEDSRLSAVPCVRPSSSPPTMAPTSASLPQPILSNQGIMFVQEEALASSVSSTDSLTPEDRPIARGCSDSLESIPAGQAASDDLRDVPGAVGGASPEHAEPEVQVVPGSGQIIFLPFTCIGYTATNQDFIQRLSTLIRQAIERQLPAWIEAANQREEGRGEQGEEEEEEEEEAVAENRYFEMGPPDVEEEEEGAQGEEEEEEEEEDEEAEEERLALEWALGADEDFLLEHIRILKVLWCFLIHVQGSIRQFAACLVLTDFGIAVFEIPHQESRGSSQHILSSLRFVFCFPHGDLTEFGFLMPELCLVLKVRHSENTLFIISDAANLHEFHADLRSCFAPQHMAMLCSPILYGSHTSLQEFLRQLLTFYKVAGGCQERSQGCFPVYLVYSDKRMVQTAAGDYSGNIEWASCTLCSAVRRSCCAPSEAVKSAAIPYWLLLTPQHLNVIKADFNPMPNRGTHNCRNRNSFKLSRVPLSTVLLDPTRSCTQPRGAFADGHVLELLVGYRFVTAIFVLPHEKFHFLRIYNQLRASLQDLKTVVIAKTPATGASPQGPFADAQPAERRASNNQCPQEAPAEALAPAPVEFSASAPAAASASGPAKTPAPAEASTSALVPEETIVEAPAPPAAEAPAQYPSEHLIQATSEENQIPSHLPACPSLRHIASLQGSAIIELFHSSIAEVENEELRHLMWSSVVFYQTPGLEVTACVLLSTKAVYFVLHDGLRRYFSEPLQDFWHQKNTDYNNSPFHISQCFVLKLSDLQSVNVGLFDQHFRLTGSNPVQVVTCLTRDSYLTHCFLQHLMVVLSSLERTPSPEPVDKDFYSEFGNKTTGKMENYELIHSSRVKFTYPSEEEVGDLTFIVAQKMGEPEKAPALSILLYVQAFQVGTPSPGCCRGPLRPKTLLLTSSEIFLLDEDCIHYPLPEFAKEPPQRDRYRLDDGRRVRDLDRVLMGYQPYPQALTLVFDDVQGHDLMGNVTLDHFGEVPGSPARAGQGHEVQWQVFVPSAESREKLISLLARQWEALCGRELPVELTG</sequence>
<dbReference type="FunFam" id="3.80.10.10:FF:000102">
    <property type="entry name" value="nischarin isoform X1"/>
    <property type="match status" value="1"/>
</dbReference>